<protein>
    <submittedName>
        <fullName evidence="1">Uncharacterized protein</fullName>
    </submittedName>
</protein>
<organism evidence="1 2">
    <name type="scientific">Puccinia sorghi</name>
    <dbReference type="NCBI Taxonomy" id="27349"/>
    <lineage>
        <taxon>Eukaryota</taxon>
        <taxon>Fungi</taxon>
        <taxon>Dikarya</taxon>
        <taxon>Basidiomycota</taxon>
        <taxon>Pucciniomycotina</taxon>
        <taxon>Pucciniomycetes</taxon>
        <taxon>Pucciniales</taxon>
        <taxon>Pucciniaceae</taxon>
        <taxon>Puccinia</taxon>
    </lineage>
</organism>
<dbReference type="AlphaFoldDB" id="A0A0L6VNX1"/>
<name>A0A0L6VNX1_9BASI</name>
<keyword evidence="2" id="KW-1185">Reference proteome</keyword>
<evidence type="ECO:0000313" key="1">
    <source>
        <dbReference type="EMBL" id="KNZ62399.1"/>
    </source>
</evidence>
<comment type="caution">
    <text evidence="1">The sequence shown here is derived from an EMBL/GenBank/DDBJ whole genome shotgun (WGS) entry which is preliminary data.</text>
</comment>
<evidence type="ECO:0000313" key="2">
    <source>
        <dbReference type="Proteomes" id="UP000037035"/>
    </source>
</evidence>
<dbReference type="EMBL" id="LAVV01003054">
    <property type="protein sequence ID" value="KNZ62399.1"/>
    <property type="molecule type" value="Genomic_DNA"/>
</dbReference>
<reference evidence="1 2" key="1">
    <citation type="submission" date="2015-08" db="EMBL/GenBank/DDBJ databases">
        <title>Next Generation Sequencing and Analysis of the Genome of Puccinia sorghi L Schw, the Causal Agent of Maize Common Rust.</title>
        <authorList>
            <person name="Rochi L."/>
            <person name="Burguener G."/>
            <person name="Darino M."/>
            <person name="Turjanski A."/>
            <person name="Kreff E."/>
            <person name="Dieguez M.J."/>
            <person name="Sacco F."/>
        </authorList>
    </citation>
    <scope>NUCLEOTIDE SEQUENCE [LARGE SCALE GENOMIC DNA]</scope>
    <source>
        <strain evidence="1 2">RO10H11247</strain>
    </source>
</reference>
<accession>A0A0L6VNX1</accession>
<proteinExistence type="predicted"/>
<dbReference type="VEuPathDB" id="FungiDB:VP01_1274g1"/>
<gene>
    <name evidence="1" type="ORF">VP01_1274g1</name>
</gene>
<sequence>MELVNCMGPYWHSIEWINHHCTTWVWNAVQDILEGFQLSHMTKLEANLFDSLFNEVFNKYTQAAEEPESNESNFDLVKKI</sequence>
<dbReference type="Proteomes" id="UP000037035">
    <property type="component" value="Unassembled WGS sequence"/>
</dbReference>